<accession>M0NYY5</accession>
<keyword evidence="2" id="KW-0472">Membrane</keyword>
<proteinExistence type="predicted"/>
<feature type="transmembrane region" description="Helical" evidence="2">
    <location>
        <begin position="292"/>
        <end position="309"/>
    </location>
</feature>
<reference evidence="3 4" key="1">
    <citation type="journal article" date="2014" name="PLoS Genet.">
        <title>Phylogenetically driven sequencing of extremely halophilic archaea reveals strategies for static and dynamic osmo-response.</title>
        <authorList>
            <person name="Becker E.A."/>
            <person name="Seitzer P.M."/>
            <person name="Tritt A."/>
            <person name="Larsen D."/>
            <person name="Krusor M."/>
            <person name="Yao A.I."/>
            <person name="Wu D."/>
            <person name="Madern D."/>
            <person name="Eisen J.A."/>
            <person name="Darling A.E."/>
            <person name="Facciotti M.T."/>
        </authorList>
    </citation>
    <scope>NUCLEOTIDE SEQUENCE [LARGE SCALE GENOMIC DNA]</scope>
    <source>
        <strain evidence="3 4">JCM 14978</strain>
    </source>
</reference>
<protein>
    <submittedName>
        <fullName evidence="3">Uncharacterized protein</fullName>
    </submittedName>
</protein>
<dbReference type="Proteomes" id="UP000011546">
    <property type="component" value="Unassembled WGS sequence"/>
</dbReference>
<evidence type="ECO:0000313" key="4">
    <source>
        <dbReference type="Proteomes" id="UP000011546"/>
    </source>
</evidence>
<keyword evidence="4" id="KW-1185">Reference proteome</keyword>
<dbReference type="AlphaFoldDB" id="M0NYY5"/>
<dbReference type="STRING" id="1230456.C468_10422"/>
<evidence type="ECO:0000313" key="3">
    <source>
        <dbReference type="EMBL" id="EMA62798.1"/>
    </source>
</evidence>
<comment type="caution">
    <text evidence="3">The sequence shown here is derived from an EMBL/GenBank/DDBJ whole genome shotgun (WGS) entry which is preliminary data.</text>
</comment>
<name>M0NYY5_9EURY</name>
<keyword evidence="2" id="KW-1133">Transmembrane helix</keyword>
<keyword evidence="2" id="KW-0812">Transmembrane</keyword>
<evidence type="ECO:0000256" key="2">
    <source>
        <dbReference type="SAM" id="Phobius"/>
    </source>
</evidence>
<dbReference type="NCBIfam" id="NF045517">
    <property type="entry name" value="halo_surf_dom"/>
    <property type="match status" value="1"/>
</dbReference>
<dbReference type="PATRIC" id="fig|1230456.3.peg.2065"/>
<evidence type="ECO:0000256" key="1">
    <source>
        <dbReference type="SAM" id="MobiDB-lite"/>
    </source>
</evidence>
<dbReference type="RefSeq" id="WP_008848784.1">
    <property type="nucleotide sequence ID" value="NZ_AOJH01000065.1"/>
</dbReference>
<feature type="compositionally biased region" description="Acidic residues" evidence="1">
    <location>
        <begin position="149"/>
        <end position="173"/>
    </location>
</feature>
<sequence>MTKRYPTALTLLVAAVAVVGIGVVGAGVATAHGSAEFDTGASTVTDGGTTVIPVESDSIDAFEITVGDEDEVGYELRATVTPAEDGVTALVFDHTEAGGGGETVTAQGDGAVEIDYETSLDDAVAPGSYDVALFVGGGEPTDVSTLVVEDGDDDDTERDEDDNTDGNDADETSAEPATVTESDVEEADLVVESAEAEVSVPVDLDDGETVTIRIRSAGDASPGFILQKETTVEDGSASAIFDLSQATHGDRATLTVSGNEALDEPVDRKVLVVDEKVGVEESDGGLDVETPGFGVVAGGLAILAAVLVARRRG</sequence>
<feature type="region of interest" description="Disordered" evidence="1">
    <location>
        <begin position="140"/>
        <end position="183"/>
    </location>
</feature>
<organism evidence="3 4">
    <name type="scientific">Halorubrum kocurii JCM 14978</name>
    <dbReference type="NCBI Taxonomy" id="1230456"/>
    <lineage>
        <taxon>Archaea</taxon>
        <taxon>Methanobacteriati</taxon>
        <taxon>Methanobacteriota</taxon>
        <taxon>Stenosarchaea group</taxon>
        <taxon>Halobacteria</taxon>
        <taxon>Halobacteriales</taxon>
        <taxon>Haloferacaceae</taxon>
        <taxon>Halorubrum</taxon>
    </lineage>
</organism>
<dbReference type="EMBL" id="AOJH01000065">
    <property type="protein sequence ID" value="EMA62798.1"/>
    <property type="molecule type" value="Genomic_DNA"/>
</dbReference>
<gene>
    <name evidence="3" type="ORF">C468_10422</name>
</gene>